<keyword evidence="8 11" id="KW-0718">Serine biosynthesis</keyword>
<feature type="binding site" evidence="11">
    <location>
        <begin position="76"/>
        <end position="77"/>
    </location>
    <ligand>
        <name>pyridoxal 5'-phosphate</name>
        <dbReference type="ChEBI" id="CHEBI:597326"/>
    </ligand>
</feature>
<dbReference type="InterPro" id="IPR015421">
    <property type="entry name" value="PyrdxlP-dep_Trfase_major"/>
</dbReference>
<feature type="binding site" evidence="11">
    <location>
        <begin position="241"/>
        <end position="242"/>
    </location>
    <ligand>
        <name>pyridoxal 5'-phosphate</name>
        <dbReference type="ChEBI" id="CHEBI:597326"/>
    </ligand>
</feature>
<evidence type="ECO:0000256" key="6">
    <source>
        <dbReference type="ARBA" id="ARBA00022679"/>
    </source>
</evidence>
<comment type="subcellular location">
    <subcellularLocation>
        <location evidence="11">Cytoplasm</location>
    </subcellularLocation>
</comment>
<protein>
    <recommendedName>
        <fullName evidence="11">Phosphoserine aminotransferase</fullName>
        <ecNumber evidence="11">2.6.1.52</ecNumber>
    </recommendedName>
    <alternativeName>
        <fullName evidence="11">Phosphohydroxythreonine aminotransferase</fullName>
        <shortName evidence="11">PSAT</shortName>
    </alternativeName>
</protein>
<evidence type="ECO:0000256" key="4">
    <source>
        <dbReference type="ARBA" id="ARBA00022576"/>
    </source>
</evidence>
<comment type="function">
    <text evidence="1 11">Catalyzes the reversible conversion of 3-phosphohydroxypyruvate to phosphoserine and of 3-hydroxy-2-oxo-4-phosphonooxybutanoate to phosphohydroxythreonine.</text>
</comment>
<dbReference type="PROSITE" id="PS00595">
    <property type="entry name" value="AA_TRANSFER_CLASS_5"/>
    <property type="match status" value="1"/>
</dbReference>
<keyword evidence="11" id="KW-0664">Pyridoxine biosynthesis</keyword>
<dbReference type="PANTHER" id="PTHR43247">
    <property type="entry name" value="PHOSPHOSERINE AMINOTRANSFERASE"/>
    <property type="match status" value="1"/>
</dbReference>
<evidence type="ECO:0000256" key="9">
    <source>
        <dbReference type="ARBA" id="ARBA00047630"/>
    </source>
</evidence>
<dbReference type="HAMAP" id="MF_00160">
    <property type="entry name" value="SerC_aminotrans_5"/>
    <property type="match status" value="1"/>
</dbReference>
<dbReference type="GO" id="GO:0004648">
    <property type="term" value="F:O-phospho-L-serine:2-oxoglutarate aminotransferase activity"/>
    <property type="evidence" value="ECO:0007669"/>
    <property type="project" value="UniProtKB-UniRule"/>
</dbReference>
<dbReference type="NCBIfam" id="NF003764">
    <property type="entry name" value="PRK05355.1"/>
    <property type="match status" value="1"/>
</dbReference>
<dbReference type="InterPro" id="IPR015422">
    <property type="entry name" value="PyrdxlP-dep_Trfase_small"/>
</dbReference>
<evidence type="ECO:0000256" key="2">
    <source>
        <dbReference type="ARBA" id="ARBA00005099"/>
    </source>
</evidence>
<dbReference type="InterPro" id="IPR000192">
    <property type="entry name" value="Aminotrans_V_dom"/>
</dbReference>
<dbReference type="Gene3D" id="3.40.640.10">
    <property type="entry name" value="Type I PLP-dependent aspartate aminotransferase-like (Major domain)"/>
    <property type="match status" value="1"/>
</dbReference>
<comment type="catalytic activity">
    <reaction evidence="9 11">
        <text>4-(phosphooxy)-L-threonine + 2-oxoglutarate = (R)-3-hydroxy-2-oxo-4-phosphooxybutanoate + L-glutamate</text>
        <dbReference type="Rhea" id="RHEA:16573"/>
        <dbReference type="ChEBI" id="CHEBI:16810"/>
        <dbReference type="ChEBI" id="CHEBI:29985"/>
        <dbReference type="ChEBI" id="CHEBI:58452"/>
        <dbReference type="ChEBI" id="CHEBI:58538"/>
        <dbReference type="EC" id="2.6.1.52"/>
    </reaction>
</comment>
<feature type="domain" description="Aminotransferase class V" evidence="13">
    <location>
        <begin position="5"/>
        <end position="352"/>
    </location>
</feature>
<keyword evidence="6 11" id="KW-0808">Transferase</keyword>
<evidence type="ECO:0000256" key="7">
    <source>
        <dbReference type="ARBA" id="ARBA00022898"/>
    </source>
</evidence>
<feature type="binding site" evidence="11">
    <location>
        <position position="197"/>
    </location>
    <ligand>
        <name>pyridoxal 5'-phosphate</name>
        <dbReference type="ChEBI" id="CHEBI:597326"/>
    </ligand>
</feature>
<dbReference type="InterPro" id="IPR022278">
    <property type="entry name" value="Pser_aminoTfrase"/>
</dbReference>
<dbReference type="PANTHER" id="PTHR43247:SF1">
    <property type="entry name" value="PHOSPHOSERINE AMINOTRANSFERASE"/>
    <property type="match status" value="1"/>
</dbReference>
<evidence type="ECO:0000256" key="8">
    <source>
        <dbReference type="ARBA" id="ARBA00023299"/>
    </source>
</evidence>
<evidence type="ECO:0000256" key="5">
    <source>
        <dbReference type="ARBA" id="ARBA00022605"/>
    </source>
</evidence>
<dbReference type="InterPro" id="IPR015424">
    <property type="entry name" value="PyrdxlP-dep_Trfase"/>
</dbReference>
<keyword evidence="11" id="KW-0963">Cytoplasm</keyword>
<keyword evidence="4 11" id="KW-0032">Aminotransferase</keyword>
<reference evidence="14 15" key="1">
    <citation type="submission" date="2018-08" db="EMBL/GenBank/DDBJ databases">
        <title>A genome reference for cultivated species of the human gut microbiota.</title>
        <authorList>
            <person name="Zou Y."/>
            <person name="Xue W."/>
            <person name="Luo G."/>
        </authorList>
    </citation>
    <scope>NUCLEOTIDE SEQUENCE [LARGE SCALE GENOMIC DNA]</scope>
    <source>
        <strain evidence="14 15">TF08-14</strain>
    </source>
</reference>
<name>A0A3E4QWX7_9ACTN</name>
<dbReference type="UniPathway" id="UPA00244">
    <property type="reaction ID" value="UER00311"/>
</dbReference>
<evidence type="ECO:0000256" key="12">
    <source>
        <dbReference type="RuleBase" id="RU004505"/>
    </source>
</evidence>
<sequence>MKRVHNFSAGPAALPLSVLEEIKNELPEYGDSGMSVMEMSHRSPAYQAIIDDAEATLRRVMGIPSNYRVLFLQGGATLQFAGIPMNLMRRGRCGHVVTGNFAKKAWQEAARYGDARVLASSEDTHFDRIPALDAVERACVDDDLDYVYICQNNTIFGTQFHTLPNCGDTPLVADVSSCFLSLPIDVERYGLIYAGAQKNAGAAGVTVVIVRDDLIGQSPANPYCPTYMDYRIQADKGSMYNTPNTFGIYVCGKIFRWIEETGGLIAMEQRNRAKANLLYNLLDNSELFCGTAQKDSRSIANVTFRTPSKELDAEFIAGAAQRGIANIKGHRVAGGMRASIYNAVTLESVRALAAWMDEFESLHCMGRRSL</sequence>
<dbReference type="GO" id="GO:0008615">
    <property type="term" value="P:pyridoxine biosynthetic process"/>
    <property type="evidence" value="ECO:0007669"/>
    <property type="project" value="UniProtKB-UniRule"/>
</dbReference>
<dbReference type="AlphaFoldDB" id="A0A3E4QWX7"/>
<comment type="subunit">
    <text evidence="11">Homodimer.</text>
</comment>
<dbReference type="InterPro" id="IPR020578">
    <property type="entry name" value="Aminotrans_V_PyrdxlP_BS"/>
</dbReference>
<feature type="binding site" evidence="11">
    <location>
        <position position="174"/>
    </location>
    <ligand>
        <name>pyridoxal 5'-phosphate</name>
        <dbReference type="ChEBI" id="CHEBI:597326"/>
    </ligand>
</feature>
<dbReference type="EMBL" id="QSRJ01000002">
    <property type="protein sequence ID" value="RGL11702.1"/>
    <property type="molecule type" value="Genomic_DNA"/>
</dbReference>
<keyword evidence="7 11" id="KW-0663">Pyridoxal phosphate</keyword>
<comment type="caution">
    <text evidence="14">The sequence shown here is derived from an EMBL/GenBank/DDBJ whole genome shotgun (WGS) entry which is preliminary data.</text>
</comment>
<dbReference type="EC" id="2.6.1.52" evidence="11"/>
<evidence type="ECO:0000256" key="11">
    <source>
        <dbReference type="HAMAP-Rule" id="MF_00160"/>
    </source>
</evidence>
<comment type="caution">
    <text evidence="11">Lacks conserved residue(s) required for the propagation of feature annotation.</text>
</comment>
<dbReference type="FunFam" id="3.90.1150.10:FF:000006">
    <property type="entry name" value="Phosphoserine aminotransferase"/>
    <property type="match status" value="1"/>
</dbReference>
<feature type="binding site" evidence="11">
    <location>
        <position position="154"/>
    </location>
    <ligand>
        <name>pyridoxal 5'-phosphate</name>
        <dbReference type="ChEBI" id="CHEBI:597326"/>
    </ligand>
</feature>
<keyword evidence="5 11" id="KW-0028">Amino-acid biosynthesis</keyword>
<evidence type="ECO:0000313" key="15">
    <source>
        <dbReference type="Proteomes" id="UP000260943"/>
    </source>
</evidence>
<comment type="catalytic activity">
    <reaction evidence="10 11 12">
        <text>O-phospho-L-serine + 2-oxoglutarate = 3-phosphooxypyruvate + L-glutamate</text>
        <dbReference type="Rhea" id="RHEA:14329"/>
        <dbReference type="ChEBI" id="CHEBI:16810"/>
        <dbReference type="ChEBI" id="CHEBI:18110"/>
        <dbReference type="ChEBI" id="CHEBI:29985"/>
        <dbReference type="ChEBI" id="CHEBI:57524"/>
        <dbReference type="EC" id="2.6.1.52"/>
    </reaction>
</comment>
<evidence type="ECO:0000259" key="13">
    <source>
        <dbReference type="Pfam" id="PF00266"/>
    </source>
</evidence>
<dbReference type="UniPathway" id="UPA00135">
    <property type="reaction ID" value="UER00197"/>
</dbReference>
<evidence type="ECO:0000313" key="14">
    <source>
        <dbReference type="EMBL" id="RGL11702.1"/>
    </source>
</evidence>
<dbReference type="SUPFAM" id="SSF53383">
    <property type="entry name" value="PLP-dependent transferases"/>
    <property type="match status" value="1"/>
</dbReference>
<feature type="modified residue" description="N6-(pyridoxal phosphate)lysine" evidence="11">
    <location>
        <position position="198"/>
    </location>
</feature>
<dbReference type="GO" id="GO:0030170">
    <property type="term" value="F:pyridoxal phosphate binding"/>
    <property type="evidence" value="ECO:0007669"/>
    <property type="project" value="UniProtKB-UniRule"/>
</dbReference>
<dbReference type="Pfam" id="PF00266">
    <property type="entry name" value="Aminotran_5"/>
    <property type="match status" value="1"/>
</dbReference>
<dbReference type="PIRSF" id="PIRSF000525">
    <property type="entry name" value="SerC"/>
    <property type="match status" value="1"/>
</dbReference>
<gene>
    <name evidence="11" type="primary">serC</name>
    <name evidence="14" type="ORF">DXC81_02670</name>
</gene>
<comment type="pathway">
    <text evidence="11">Cofactor biosynthesis; pyridoxine 5'-phosphate biosynthesis; pyridoxine 5'-phosphate from D-erythrose 4-phosphate: step 3/5.</text>
</comment>
<evidence type="ECO:0000256" key="3">
    <source>
        <dbReference type="ARBA" id="ARBA00006904"/>
    </source>
</evidence>
<evidence type="ECO:0000256" key="10">
    <source>
        <dbReference type="ARBA" id="ARBA00049007"/>
    </source>
</evidence>
<feature type="binding site" evidence="11">
    <location>
        <position position="42"/>
    </location>
    <ligand>
        <name>L-glutamate</name>
        <dbReference type="ChEBI" id="CHEBI:29985"/>
    </ligand>
</feature>
<organism evidence="14 15">
    <name type="scientific">Collinsella tanakaei</name>
    <dbReference type="NCBI Taxonomy" id="626935"/>
    <lineage>
        <taxon>Bacteria</taxon>
        <taxon>Bacillati</taxon>
        <taxon>Actinomycetota</taxon>
        <taxon>Coriobacteriia</taxon>
        <taxon>Coriobacteriales</taxon>
        <taxon>Coriobacteriaceae</taxon>
        <taxon>Collinsella</taxon>
    </lineage>
</organism>
<dbReference type="GO" id="GO:0006564">
    <property type="term" value="P:L-serine biosynthetic process"/>
    <property type="evidence" value="ECO:0007669"/>
    <property type="project" value="UniProtKB-UniRule"/>
</dbReference>
<comment type="similarity">
    <text evidence="3 11">Belongs to the class-V pyridoxal-phosphate-dependent aminotransferase family. SerC subfamily.</text>
</comment>
<dbReference type="NCBIfam" id="TIGR01364">
    <property type="entry name" value="serC_1"/>
    <property type="match status" value="1"/>
</dbReference>
<dbReference type="Gene3D" id="3.90.1150.10">
    <property type="entry name" value="Aspartate Aminotransferase, domain 1"/>
    <property type="match status" value="1"/>
</dbReference>
<dbReference type="Proteomes" id="UP000260943">
    <property type="component" value="Unassembled WGS sequence"/>
</dbReference>
<comment type="pathway">
    <text evidence="2 11 12">Amino-acid biosynthesis; L-serine biosynthesis; L-serine from 3-phospho-D-glycerate: step 2/3.</text>
</comment>
<feature type="binding site" evidence="11">
    <location>
        <position position="101"/>
    </location>
    <ligand>
        <name>pyridoxal 5'-phosphate</name>
        <dbReference type="ChEBI" id="CHEBI:597326"/>
    </ligand>
</feature>
<evidence type="ECO:0000256" key="1">
    <source>
        <dbReference type="ARBA" id="ARBA00003483"/>
    </source>
</evidence>
<dbReference type="FunFam" id="3.40.640.10:FF:000010">
    <property type="entry name" value="Phosphoserine aminotransferase"/>
    <property type="match status" value="1"/>
</dbReference>
<dbReference type="RefSeq" id="WP_117679050.1">
    <property type="nucleotide sequence ID" value="NZ_QSRJ01000002.1"/>
</dbReference>
<proteinExistence type="inferred from homology"/>
<accession>A0A3E4QWX7</accession>
<comment type="cofactor">
    <cofactor evidence="11">
        <name>pyridoxal 5'-phosphate</name>
        <dbReference type="ChEBI" id="CHEBI:597326"/>
    </cofactor>
    <text evidence="11">Binds 1 pyridoxal phosphate per subunit.</text>
</comment>
<dbReference type="GO" id="GO:0005737">
    <property type="term" value="C:cytoplasm"/>
    <property type="evidence" value="ECO:0007669"/>
    <property type="project" value="UniProtKB-SubCell"/>
</dbReference>